<keyword evidence="3" id="KW-1185">Reference proteome</keyword>
<evidence type="ECO:0008006" key="4">
    <source>
        <dbReference type="Google" id="ProtNLM"/>
    </source>
</evidence>
<comment type="caution">
    <text evidence="2">The sequence shown here is derived from an EMBL/GenBank/DDBJ whole genome shotgun (WGS) entry which is preliminary data.</text>
</comment>
<protein>
    <recommendedName>
        <fullName evidence="4">DUF883 family protein</fullName>
    </recommendedName>
</protein>
<accession>A0A845A5Z3</accession>
<organism evidence="2 3">
    <name type="scientific">Altericroceibacterium indicum</name>
    <dbReference type="NCBI Taxonomy" id="374177"/>
    <lineage>
        <taxon>Bacteria</taxon>
        <taxon>Pseudomonadati</taxon>
        <taxon>Pseudomonadota</taxon>
        <taxon>Alphaproteobacteria</taxon>
        <taxon>Sphingomonadales</taxon>
        <taxon>Erythrobacteraceae</taxon>
        <taxon>Altericroceibacterium</taxon>
    </lineage>
</organism>
<dbReference type="AlphaFoldDB" id="A0A845A5Z3"/>
<dbReference type="SUPFAM" id="SSF58113">
    <property type="entry name" value="Apolipoprotein A-I"/>
    <property type="match status" value="1"/>
</dbReference>
<feature type="region of interest" description="Disordered" evidence="1">
    <location>
        <begin position="1"/>
        <end position="24"/>
    </location>
</feature>
<evidence type="ECO:0000256" key="1">
    <source>
        <dbReference type="SAM" id="MobiDB-lite"/>
    </source>
</evidence>
<evidence type="ECO:0000313" key="3">
    <source>
        <dbReference type="Proteomes" id="UP000460561"/>
    </source>
</evidence>
<evidence type="ECO:0000313" key="2">
    <source>
        <dbReference type="EMBL" id="MXP25114.1"/>
    </source>
</evidence>
<gene>
    <name evidence="2" type="ORF">GRI39_03510</name>
</gene>
<dbReference type="Proteomes" id="UP000460561">
    <property type="component" value="Unassembled WGS sequence"/>
</dbReference>
<dbReference type="OrthoDB" id="7426580at2"/>
<reference evidence="2 3" key="1">
    <citation type="submission" date="2019-12" db="EMBL/GenBank/DDBJ databases">
        <title>Genomic-based taxomic classification of the family Erythrobacteraceae.</title>
        <authorList>
            <person name="Xu L."/>
        </authorList>
    </citation>
    <scope>NUCLEOTIDE SEQUENCE [LARGE SCALE GENOMIC DNA]</scope>
    <source>
        <strain evidence="2 3">DSM 18604</strain>
    </source>
</reference>
<dbReference type="EMBL" id="WTYQ01000001">
    <property type="protein sequence ID" value="MXP25114.1"/>
    <property type="molecule type" value="Genomic_DNA"/>
</dbReference>
<feature type="compositionally biased region" description="Polar residues" evidence="1">
    <location>
        <begin position="1"/>
        <end position="20"/>
    </location>
</feature>
<dbReference type="RefSeq" id="WP_160738274.1">
    <property type="nucleotide sequence ID" value="NZ_WTYQ01000001.1"/>
</dbReference>
<sequence length="168" mass="17812">MTGTKADTPATLNAEPTGNTEEAKSRFNAALEEAKAGAHALGAEAKQRAEAYQDRAKNKGDHWVDEAKVKATSVAHDGKAKASEALATLSKFVAEKAAPVDEKLGPGYGDYVRTASKKLEDTATKLDEKSLEELGADSREFVRANPALSVGIAATVGYLFARIFRSSK</sequence>
<proteinExistence type="predicted"/>
<name>A0A845A5Z3_9SPHN</name>